<dbReference type="AlphaFoldDB" id="A0A1M6GAS1"/>
<protein>
    <submittedName>
        <fullName evidence="2">SnoaL-like domain-containing protein</fullName>
    </submittedName>
</protein>
<evidence type="ECO:0000313" key="2">
    <source>
        <dbReference type="EMBL" id="SHJ07051.1"/>
    </source>
</evidence>
<dbReference type="RefSeq" id="WP_073168334.1">
    <property type="nucleotide sequence ID" value="NZ_FQZE01000010.1"/>
</dbReference>
<dbReference type="InterPro" id="IPR032710">
    <property type="entry name" value="NTF2-like_dom_sf"/>
</dbReference>
<evidence type="ECO:0000259" key="1">
    <source>
        <dbReference type="Pfam" id="PF12680"/>
    </source>
</evidence>
<sequence>MEPRIIVEEDCGNSPRKHLLKEFNIAFARGDVENILSYVTDDIAWESVGEKRLEGIENFRKELESLKQVEVAELKIENIITHGWIASANGIMHMKNGQTFDFCDVYIFSSAAKNGKLKAIKSYCIQI</sequence>
<dbReference type="Pfam" id="PF12680">
    <property type="entry name" value="SnoaL_2"/>
    <property type="match status" value="1"/>
</dbReference>
<dbReference type="EMBL" id="FQZE01000010">
    <property type="protein sequence ID" value="SHJ07051.1"/>
    <property type="molecule type" value="Genomic_DNA"/>
</dbReference>
<proteinExistence type="predicted"/>
<keyword evidence="3" id="KW-1185">Reference proteome</keyword>
<dbReference type="Proteomes" id="UP000184050">
    <property type="component" value="Unassembled WGS sequence"/>
</dbReference>
<dbReference type="Gene3D" id="3.10.450.50">
    <property type="match status" value="1"/>
</dbReference>
<gene>
    <name evidence="2" type="ORF">SAMN05444280_11096</name>
</gene>
<evidence type="ECO:0000313" key="3">
    <source>
        <dbReference type="Proteomes" id="UP000184050"/>
    </source>
</evidence>
<dbReference type="SUPFAM" id="SSF54427">
    <property type="entry name" value="NTF2-like"/>
    <property type="match status" value="1"/>
</dbReference>
<reference evidence="2 3" key="1">
    <citation type="submission" date="2016-11" db="EMBL/GenBank/DDBJ databases">
        <authorList>
            <person name="Jaros S."/>
            <person name="Januszkiewicz K."/>
            <person name="Wedrychowicz H."/>
        </authorList>
    </citation>
    <scope>NUCLEOTIDE SEQUENCE [LARGE SCALE GENOMIC DNA]</scope>
    <source>
        <strain evidence="2 3">DSM 27063</strain>
    </source>
</reference>
<feature type="domain" description="SnoaL-like" evidence="1">
    <location>
        <begin position="22"/>
        <end position="108"/>
    </location>
</feature>
<dbReference type="OrthoDB" id="6692273at2"/>
<organism evidence="2 3">
    <name type="scientific">Tangfeifania diversioriginum</name>
    <dbReference type="NCBI Taxonomy" id="1168035"/>
    <lineage>
        <taxon>Bacteria</taxon>
        <taxon>Pseudomonadati</taxon>
        <taxon>Bacteroidota</taxon>
        <taxon>Bacteroidia</taxon>
        <taxon>Marinilabiliales</taxon>
        <taxon>Prolixibacteraceae</taxon>
        <taxon>Tangfeifania</taxon>
    </lineage>
</organism>
<accession>A0A1M6GAS1</accession>
<dbReference type="InterPro" id="IPR037401">
    <property type="entry name" value="SnoaL-like"/>
</dbReference>
<dbReference type="STRING" id="1168035.SAMN05444280_11096"/>
<name>A0A1M6GAS1_9BACT</name>